<organism evidence="1 2">
    <name type="scientific">Magnetospirillum sulfuroxidans</name>
    <dbReference type="NCBI Taxonomy" id="611300"/>
    <lineage>
        <taxon>Bacteria</taxon>
        <taxon>Pseudomonadati</taxon>
        <taxon>Pseudomonadota</taxon>
        <taxon>Alphaproteobacteria</taxon>
        <taxon>Rhodospirillales</taxon>
        <taxon>Rhodospirillaceae</taxon>
        <taxon>Magnetospirillum</taxon>
    </lineage>
</organism>
<dbReference type="SFLD" id="SFLDG01018">
    <property type="entry name" value="Squalene/Phytoene_Synthase_Lik"/>
    <property type="match status" value="1"/>
</dbReference>
<gene>
    <name evidence="1" type="ORF">KEC16_02855</name>
</gene>
<sequence>MARAVAVPLPASAGKHAGDENFPVASLLLSPTLRPQVLAFYRFARAADDIADNPALDGEDKLMQLDDFDRGLGGLSGAQPALDLHAALGGNSRLLGHAATLLHAFRRDAMVNHCRSWSDLMAYCACSAAPVGRFLLDLHHQPVNLHARADCLCCALQILNHLQDCGDDYRTLDRVYLPADWLAASGFPLSQLAQDKGGAALRHVIDLMLDRVEMLIDQAAGLPAAMTDRRLAMETAVTIEVAQRLAALLRRHDPLTRRVRLSPLAYAGALVRGVIKGLRPTA</sequence>
<dbReference type="SFLD" id="SFLDS00005">
    <property type="entry name" value="Isoprenoid_Synthase_Type_I"/>
    <property type="match status" value="1"/>
</dbReference>
<dbReference type="RefSeq" id="WP_211546128.1">
    <property type="nucleotide sequence ID" value="NZ_JAGTUF010000001.1"/>
</dbReference>
<dbReference type="EMBL" id="JAGTUF010000001">
    <property type="protein sequence ID" value="MBR9970651.1"/>
    <property type="molecule type" value="Genomic_DNA"/>
</dbReference>
<evidence type="ECO:0000313" key="2">
    <source>
        <dbReference type="Proteomes" id="UP000680714"/>
    </source>
</evidence>
<comment type="caution">
    <text evidence="1">The sequence shown here is derived from an EMBL/GenBank/DDBJ whole genome shotgun (WGS) entry which is preliminary data.</text>
</comment>
<dbReference type="Pfam" id="PF00494">
    <property type="entry name" value="SQS_PSY"/>
    <property type="match status" value="1"/>
</dbReference>
<protein>
    <submittedName>
        <fullName evidence="1">Squalene/phytoene synthase family protein</fullName>
    </submittedName>
</protein>
<keyword evidence="2" id="KW-1185">Reference proteome</keyword>
<name>A0ABS5I8R3_9PROT</name>
<dbReference type="InterPro" id="IPR002060">
    <property type="entry name" value="Squ/phyt_synthse"/>
</dbReference>
<evidence type="ECO:0000313" key="1">
    <source>
        <dbReference type="EMBL" id="MBR9970651.1"/>
    </source>
</evidence>
<dbReference type="InterPro" id="IPR008949">
    <property type="entry name" value="Isoprenoid_synthase_dom_sf"/>
</dbReference>
<dbReference type="SUPFAM" id="SSF48576">
    <property type="entry name" value="Terpenoid synthases"/>
    <property type="match status" value="1"/>
</dbReference>
<reference evidence="1 2" key="1">
    <citation type="submission" date="2021-04" db="EMBL/GenBank/DDBJ databases">
        <title>Magnetospirillum sulfuroxidans sp. nov., a facultative chemolithoautotrophic sulfur-oxidizing alphaproteobacterium isolated from freshwater sediment and proposals for Paramagetospirillum gen. nov., and Magnetospirillaceae fam. nov.</title>
        <authorList>
            <person name="Koziaeva V."/>
            <person name="Geelhoed J.S."/>
            <person name="Sorokin D.Y."/>
            <person name="Grouzdev D.S."/>
        </authorList>
    </citation>
    <scope>NUCLEOTIDE SEQUENCE [LARGE SCALE GENOMIC DNA]</scope>
    <source>
        <strain evidence="1 2">J10</strain>
    </source>
</reference>
<dbReference type="Proteomes" id="UP000680714">
    <property type="component" value="Unassembled WGS sequence"/>
</dbReference>
<dbReference type="PANTHER" id="PTHR31480">
    <property type="entry name" value="BIFUNCTIONAL LYCOPENE CYCLASE/PHYTOENE SYNTHASE"/>
    <property type="match status" value="1"/>
</dbReference>
<accession>A0ABS5I8R3</accession>
<proteinExistence type="predicted"/>
<dbReference type="Gene3D" id="1.10.600.10">
    <property type="entry name" value="Farnesyl Diphosphate Synthase"/>
    <property type="match status" value="1"/>
</dbReference>